<feature type="region of interest" description="Disordered" evidence="1">
    <location>
        <begin position="164"/>
        <end position="192"/>
    </location>
</feature>
<name>A0A0E9LW10_9BACT</name>
<evidence type="ECO:0000313" key="5">
    <source>
        <dbReference type="Proteomes" id="UP000032900"/>
    </source>
</evidence>
<evidence type="ECO:0000256" key="1">
    <source>
        <dbReference type="SAM" id="MobiDB-lite"/>
    </source>
</evidence>
<evidence type="ECO:0000256" key="2">
    <source>
        <dbReference type="SAM" id="SignalP"/>
    </source>
</evidence>
<sequence length="439" mass="49722">MNPILFFLMLFPFLLQAPSVFSQEITETPWERKWEMKPGIYRVLLNGKVGIVDDNNELLVPCQFDQVYGLNDDHFVTVLKDFKIGLYHLEKGLILPAEYDQIWPFENERAKVLINGKMGLVNTKGQIVIPPIYDQISPFDDGMAMATIGNESIYINHQGQLSGAPVKTTPIPSEATETSTWPDSTDAPARQKPAVKIGREQVNQQETYSREITIRSWPDKTPKKRRHHFNGHLSGITLGINGYLDEEMQETVPADYGFMSTIHEKSIEFGIYPFQQDVRLIGSHVGLVTAIGLKYNNYRFDIGQMTDINEAARPWFPDLSDNARISKSKLTTVNLSIPLVFEVQIPEGNGKSRFYLNGGIEGNLRLKSHTKLVFRDEGSRDKRKKKGDFGLNGLRYNFIARAGYDDFGIYATYSPVPLFKSEAGPELYPYSVGITFSFD</sequence>
<feature type="domain" description="Outer membrane protein beta-barrel" evidence="3">
    <location>
        <begin position="284"/>
        <end position="413"/>
    </location>
</feature>
<dbReference type="RefSeq" id="WP_083985001.1">
    <property type="nucleotide sequence ID" value="NZ_BAZW01000008.1"/>
</dbReference>
<organism evidence="4 5">
    <name type="scientific">Geofilum rubicundum JCM 15548</name>
    <dbReference type="NCBI Taxonomy" id="1236989"/>
    <lineage>
        <taxon>Bacteria</taxon>
        <taxon>Pseudomonadati</taxon>
        <taxon>Bacteroidota</taxon>
        <taxon>Bacteroidia</taxon>
        <taxon>Marinilabiliales</taxon>
        <taxon>Marinilabiliaceae</taxon>
        <taxon>Geofilum</taxon>
    </lineage>
</organism>
<evidence type="ECO:0000259" key="3">
    <source>
        <dbReference type="Pfam" id="PF13568"/>
    </source>
</evidence>
<dbReference type="InterPro" id="IPR032774">
    <property type="entry name" value="WG_beta_rep"/>
</dbReference>
<reference evidence="4 5" key="1">
    <citation type="journal article" date="2015" name="Microbes Environ.">
        <title>Distribution and evolution of nitrogen fixation genes in the phylum bacteroidetes.</title>
        <authorList>
            <person name="Inoue J."/>
            <person name="Oshima K."/>
            <person name="Suda W."/>
            <person name="Sakamoto M."/>
            <person name="Iino T."/>
            <person name="Noda S."/>
            <person name="Hongoh Y."/>
            <person name="Hattori M."/>
            <person name="Ohkuma M."/>
        </authorList>
    </citation>
    <scope>NUCLEOTIDE SEQUENCE [LARGE SCALE GENOMIC DNA]</scope>
    <source>
        <strain evidence="4">JCM 15548</strain>
    </source>
</reference>
<gene>
    <name evidence="4" type="ORF">JCM15548_11495</name>
</gene>
<accession>A0A0E9LW10</accession>
<keyword evidence="2" id="KW-0732">Signal</keyword>
<feature type="signal peptide" evidence="2">
    <location>
        <begin position="1"/>
        <end position="22"/>
    </location>
</feature>
<dbReference type="STRING" id="1236989.JCM15548_11495"/>
<keyword evidence="5" id="KW-1185">Reference proteome</keyword>
<dbReference type="PANTHER" id="PTHR37841:SF1">
    <property type="entry name" value="DUF3298 DOMAIN-CONTAINING PROTEIN"/>
    <property type="match status" value="1"/>
</dbReference>
<dbReference type="InterPro" id="IPR025665">
    <property type="entry name" value="Beta-barrel_OMP_2"/>
</dbReference>
<dbReference type="AlphaFoldDB" id="A0A0E9LW10"/>
<dbReference type="EMBL" id="BAZW01000008">
    <property type="protein sequence ID" value="GAO29321.1"/>
    <property type="molecule type" value="Genomic_DNA"/>
</dbReference>
<feature type="chain" id="PRO_5002428660" description="Outer membrane protein beta-barrel domain-containing protein" evidence="2">
    <location>
        <begin position="23"/>
        <end position="439"/>
    </location>
</feature>
<protein>
    <recommendedName>
        <fullName evidence="3">Outer membrane protein beta-barrel domain-containing protein</fullName>
    </recommendedName>
</protein>
<proteinExistence type="predicted"/>
<dbReference type="OrthoDB" id="1114334at2"/>
<evidence type="ECO:0000313" key="4">
    <source>
        <dbReference type="EMBL" id="GAO29321.1"/>
    </source>
</evidence>
<dbReference type="PANTHER" id="PTHR37841">
    <property type="entry name" value="GLR2918 PROTEIN"/>
    <property type="match status" value="1"/>
</dbReference>
<dbReference type="Pfam" id="PF13568">
    <property type="entry name" value="OMP_b-brl_2"/>
    <property type="match status" value="1"/>
</dbReference>
<comment type="caution">
    <text evidence="4">The sequence shown here is derived from an EMBL/GenBank/DDBJ whole genome shotgun (WGS) entry which is preliminary data.</text>
</comment>
<dbReference type="Pfam" id="PF14903">
    <property type="entry name" value="WG_beta_rep"/>
    <property type="match status" value="3"/>
</dbReference>
<dbReference type="Proteomes" id="UP000032900">
    <property type="component" value="Unassembled WGS sequence"/>
</dbReference>